<evidence type="ECO:0000256" key="2">
    <source>
        <dbReference type="SAM" id="Phobius"/>
    </source>
</evidence>
<dbReference type="AlphaFoldDB" id="A0A182ZZQ0"/>
<evidence type="ECO:0000256" key="1">
    <source>
        <dbReference type="SAM" id="MobiDB-lite"/>
    </source>
</evidence>
<dbReference type="EMBL" id="UZAN01000570">
    <property type="protein sequence ID" value="VDP19891.1"/>
    <property type="molecule type" value="Genomic_DNA"/>
</dbReference>
<feature type="compositionally biased region" description="Low complexity" evidence="1">
    <location>
        <begin position="184"/>
        <end position="206"/>
    </location>
</feature>
<name>A0A182ZZQ0_9TREM</name>
<organism evidence="5">
    <name type="scientific">Echinostoma caproni</name>
    <dbReference type="NCBI Taxonomy" id="27848"/>
    <lineage>
        <taxon>Eukaryota</taxon>
        <taxon>Metazoa</taxon>
        <taxon>Spiralia</taxon>
        <taxon>Lophotrochozoa</taxon>
        <taxon>Platyhelminthes</taxon>
        <taxon>Trematoda</taxon>
        <taxon>Digenea</taxon>
        <taxon>Plagiorchiida</taxon>
        <taxon>Echinostomata</taxon>
        <taxon>Echinostomatoidea</taxon>
        <taxon>Echinostomatidae</taxon>
        <taxon>Echinostoma</taxon>
    </lineage>
</organism>
<dbReference type="Proteomes" id="UP000272942">
    <property type="component" value="Unassembled WGS sequence"/>
</dbReference>
<keyword evidence="2" id="KW-1133">Transmembrane helix</keyword>
<protein>
    <submittedName>
        <fullName evidence="5">C2H2-type domain-containing protein</fullName>
    </submittedName>
</protein>
<dbReference type="WBParaSite" id="ECPE_0000018401-mRNA-1">
    <property type="protein sequence ID" value="ECPE_0000018401-mRNA-1"/>
    <property type="gene ID" value="ECPE_0000018401"/>
</dbReference>
<keyword evidence="4" id="KW-1185">Reference proteome</keyword>
<accession>A0A182ZZQ0</accession>
<reference evidence="5" key="1">
    <citation type="submission" date="2016-06" db="UniProtKB">
        <authorList>
            <consortium name="WormBaseParasite"/>
        </authorList>
    </citation>
    <scope>IDENTIFICATION</scope>
</reference>
<feature type="region of interest" description="Disordered" evidence="1">
    <location>
        <begin position="96"/>
        <end position="121"/>
    </location>
</feature>
<keyword evidence="2" id="KW-0812">Transmembrane</keyword>
<gene>
    <name evidence="3" type="ORF">ECPE_LOCUS185</name>
</gene>
<keyword evidence="2" id="KW-0472">Membrane</keyword>
<reference evidence="3 4" key="2">
    <citation type="submission" date="2018-11" db="EMBL/GenBank/DDBJ databases">
        <authorList>
            <consortium name="Pathogen Informatics"/>
        </authorList>
    </citation>
    <scope>NUCLEOTIDE SEQUENCE [LARGE SCALE GENOMIC DNA]</scope>
    <source>
        <strain evidence="3 4">Egypt</strain>
    </source>
</reference>
<feature type="region of interest" description="Disordered" evidence="1">
    <location>
        <begin position="159"/>
        <end position="228"/>
    </location>
</feature>
<evidence type="ECO:0000313" key="5">
    <source>
        <dbReference type="WBParaSite" id="ECPE_0000018401-mRNA-1"/>
    </source>
</evidence>
<evidence type="ECO:0000313" key="4">
    <source>
        <dbReference type="Proteomes" id="UP000272942"/>
    </source>
</evidence>
<dbReference type="OrthoDB" id="10573113at2759"/>
<evidence type="ECO:0000313" key="3">
    <source>
        <dbReference type="EMBL" id="VDP19891.1"/>
    </source>
</evidence>
<feature type="transmembrane region" description="Helical" evidence="2">
    <location>
        <begin position="250"/>
        <end position="273"/>
    </location>
</feature>
<sequence>MSILVGSAKKSDHVKNNPDTDGLSSTVYICRDCPTFRTLTKETVDDHLSEVHHIPLKLFCHQTSTEISETNCPPSTAEPLQTPSSLRLKLSESVCETSWSSSSPPPRPNSPVSPLTKDNCQPRKKITITLNASPNLSLASETPVEIIHQVVPHPDFRSAPKEEEAENGAGNHSPHMHTFIDPGSTSSTLRSVSSSPEQKSSVQASSERPFYSERPLRTNSSEEYQAQHHETETVSCHVALLMGKIHVSKLGHMFGLLSTVELTAAVLLTVVNLTGRGRM</sequence>
<proteinExistence type="predicted"/>